<dbReference type="AlphaFoldDB" id="A0A1M7I9A7"/>
<evidence type="ECO:0000313" key="5">
    <source>
        <dbReference type="Proteomes" id="UP000580830"/>
    </source>
</evidence>
<reference evidence="3" key="1">
    <citation type="submission" date="2016-11" db="EMBL/GenBank/DDBJ databases">
        <authorList>
            <person name="Jaros S."/>
            <person name="Januszkiewicz K."/>
            <person name="Wedrychowicz H."/>
        </authorList>
    </citation>
    <scope>NUCLEOTIDE SEQUENCE [LARGE SCALE GENOMIC DNA]</scope>
    <source>
        <strain evidence="3">DSM 6637</strain>
    </source>
</reference>
<feature type="signal peptide" evidence="1">
    <location>
        <begin position="1"/>
        <end position="30"/>
    </location>
</feature>
<name>A0A1M7I9A7_9RHOB</name>
<keyword evidence="4" id="KW-1185">Reference proteome</keyword>
<proteinExistence type="predicted"/>
<reference evidence="2 5" key="3">
    <citation type="journal article" date="2020" name="Biotechnol. Biofuels">
        <title>New insights from the biogas microbiome by comprehensive genome-resolved metagenomics of nearly 1600 species originating from multiple anaerobic digesters.</title>
        <authorList>
            <person name="Campanaro S."/>
            <person name="Treu L."/>
            <person name="Rodriguez-R L.M."/>
            <person name="Kovalovszki A."/>
            <person name="Ziels R.M."/>
            <person name="Maus I."/>
            <person name="Zhu X."/>
            <person name="Kougias P.G."/>
            <person name="Basile A."/>
            <person name="Luo G."/>
            <person name="Schluter A."/>
            <person name="Konstantinidis K.T."/>
            <person name="Angelidaki I."/>
        </authorList>
    </citation>
    <scope>NUCLEOTIDE SEQUENCE [LARGE SCALE GENOMIC DNA]</scope>
    <source>
        <strain evidence="2">AS04akNAM_125</strain>
    </source>
</reference>
<dbReference type="EMBL" id="FRCK01000008">
    <property type="protein sequence ID" value="SHM37153.1"/>
    <property type="molecule type" value="Genomic_DNA"/>
</dbReference>
<evidence type="ECO:0000256" key="1">
    <source>
        <dbReference type="SAM" id="SignalP"/>
    </source>
</evidence>
<protein>
    <recommendedName>
        <fullName evidence="6">Inhibitor of vertebrate lysozyme (Ivy)</fullName>
    </recommendedName>
</protein>
<evidence type="ECO:0000313" key="4">
    <source>
        <dbReference type="Proteomes" id="UP000184444"/>
    </source>
</evidence>
<accession>A0A1M7I9A7</accession>
<dbReference type="Proteomes" id="UP000580830">
    <property type="component" value="Unassembled WGS sequence"/>
</dbReference>
<dbReference type="OrthoDB" id="9810895at2"/>
<feature type="chain" id="PRO_5044562792" description="Inhibitor of vertebrate lysozyme (Ivy)" evidence="1">
    <location>
        <begin position="31"/>
        <end position="149"/>
    </location>
</feature>
<reference evidence="4" key="2">
    <citation type="submission" date="2016-11" db="EMBL/GenBank/DDBJ databases">
        <authorList>
            <person name="Varghese N."/>
            <person name="Submissions S."/>
        </authorList>
    </citation>
    <scope>NUCLEOTIDE SEQUENCE [LARGE SCALE GENOMIC DNA]</scope>
    <source>
        <strain evidence="4">DSM 6637</strain>
    </source>
</reference>
<evidence type="ECO:0000313" key="3">
    <source>
        <dbReference type="EMBL" id="SHM37153.1"/>
    </source>
</evidence>
<organism evidence="3 4">
    <name type="scientific">Paracoccus solventivorans</name>
    <dbReference type="NCBI Taxonomy" id="53463"/>
    <lineage>
        <taxon>Bacteria</taxon>
        <taxon>Pseudomonadati</taxon>
        <taxon>Pseudomonadota</taxon>
        <taxon>Alphaproteobacteria</taxon>
        <taxon>Rhodobacterales</taxon>
        <taxon>Paracoccaceae</taxon>
        <taxon>Paracoccus</taxon>
    </lineage>
</organism>
<evidence type="ECO:0000313" key="2">
    <source>
        <dbReference type="EMBL" id="HHW35111.1"/>
    </source>
</evidence>
<dbReference type="STRING" id="53463.SAMN05444389_1088"/>
<dbReference type="Proteomes" id="UP000184444">
    <property type="component" value="Unassembled WGS sequence"/>
</dbReference>
<evidence type="ECO:0008006" key="6">
    <source>
        <dbReference type="Google" id="ProtNLM"/>
    </source>
</evidence>
<keyword evidence="1" id="KW-0732">Signal</keyword>
<dbReference type="EMBL" id="DULP01000210">
    <property type="protein sequence ID" value="HHW35111.1"/>
    <property type="molecule type" value="Genomic_DNA"/>
</dbReference>
<dbReference type="RefSeq" id="WP_084732118.1">
    <property type="nucleotide sequence ID" value="NZ_DULP01000210.1"/>
</dbReference>
<sequence length="149" mass="15338">MRPLLRPALALIAAAAALPAAVLPVPEARAALLAAPAETALVRGWTAVAGMSGPEVVQLARHLPVETDPAGDKPWCDAAPVVQSALSAEFEEAMVARRADGTQLWGSDTMGTWTVLLERADATQCVIASGIGYRDGVDPGALYARVGLG</sequence>
<gene>
    <name evidence="2" type="ORF">GXX24_13380</name>
    <name evidence="3" type="ORF">SAMN05444389_1088</name>
</gene>